<proteinExistence type="predicted"/>
<gene>
    <name evidence="2" type="primary">cimip5</name>
</gene>
<evidence type="ECO:0000256" key="1">
    <source>
        <dbReference type="SAM" id="MobiDB-lite"/>
    </source>
</evidence>
<name>A0A8C5N7X4_GOUWI</name>
<evidence type="ECO:0000313" key="2">
    <source>
        <dbReference type="Ensembl" id="ENSGWIP00000035533.1"/>
    </source>
</evidence>
<protein>
    <submittedName>
        <fullName evidence="2">Uncharacterized protein</fullName>
    </submittedName>
</protein>
<dbReference type="InterPro" id="IPR020339">
    <property type="entry name" value="C20orf85-like"/>
</dbReference>
<dbReference type="GeneID" id="114456954"/>
<dbReference type="Proteomes" id="UP000694680">
    <property type="component" value="Chromosome 22"/>
</dbReference>
<reference evidence="2" key="2">
    <citation type="submission" date="2025-08" db="UniProtKB">
        <authorList>
            <consortium name="Ensembl"/>
        </authorList>
    </citation>
    <scope>IDENTIFICATION</scope>
</reference>
<accession>A0A8C5N7X4</accession>
<dbReference type="PANTHER" id="PTHR31909">
    <property type="entry name" value="CHROMOSOME 20 ORF85 FAMILY MEMBER"/>
    <property type="match status" value="1"/>
</dbReference>
<dbReference type="RefSeq" id="XP_028294872.1">
    <property type="nucleotide sequence ID" value="XM_028439071.1"/>
</dbReference>
<feature type="region of interest" description="Disordered" evidence="1">
    <location>
        <begin position="1"/>
        <end position="41"/>
    </location>
</feature>
<reference evidence="2" key="3">
    <citation type="submission" date="2025-09" db="UniProtKB">
        <authorList>
            <consortium name="Ensembl"/>
        </authorList>
    </citation>
    <scope>IDENTIFICATION</scope>
</reference>
<dbReference type="PANTHER" id="PTHR31909:SF2">
    <property type="entry name" value="RIKEN CDNA 2410004P03 GENE"/>
    <property type="match status" value="1"/>
</dbReference>
<keyword evidence="3" id="KW-1185">Reference proteome</keyword>
<organism evidence="2 3">
    <name type="scientific">Gouania willdenowi</name>
    <name type="common">Blunt-snouted clingfish</name>
    <name type="synonym">Lepadogaster willdenowi</name>
    <dbReference type="NCBI Taxonomy" id="441366"/>
    <lineage>
        <taxon>Eukaryota</taxon>
        <taxon>Metazoa</taxon>
        <taxon>Chordata</taxon>
        <taxon>Craniata</taxon>
        <taxon>Vertebrata</taxon>
        <taxon>Euteleostomi</taxon>
        <taxon>Actinopterygii</taxon>
        <taxon>Neopterygii</taxon>
        <taxon>Teleostei</taxon>
        <taxon>Neoteleostei</taxon>
        <taxon>Acanthomorphata</taxon>
        <taxon>Ovalentaria</taxon>
        <taxon>Blenniimorphae</taxon>
        <taxon>Blenniiformes</taxon>
        <taxon>Gobiesocoidei</taxon>
        <taxon>Gobiesocidae</taxon>
        <taxon>Gobiesocinae</taxon>
        <taxon>Gouania</taxon>
    </lineage>
</organism>
<dbReference type="RefSeq" id="XP_028294871.1">
    <property type="nucleotide sequence ID" value="XM_028439070.1"/>
</dbReference>
<evidence type="ECO:0000313" key="3">
    <source>
        <dbReference type="Proteomes" id="UP000694680"/>
    </source>
</evidence>
<dbReference type="AlphaFoldDB" id="A0A8C5N7X4"/>
<dbReference type="Ensembl" id="ENSGWIT00000038737.1">
    <property type="protein sequence ID" value="ENSGWIP00000035533.1"/>
    <property type="gene ID" value="ENSGWIG00000018351.1"/>
</dbReference>
<sequence>MDHGMDRVSVRRASSAGYRLPTGSHGIMPVTSAQPPDRTRHTRGSVHVALDLDHRNPVQRDRLWREMVKSERRAVLEWEKNWSFLESSDHLGWLRSEEPFPNDGSLSSDSIPHTSNQVLGSRLSTTLADTLLTMDRLVLWAGGHHHRGKKDPEMLPC</sequence>
<dbReference type="CTD" id="130813"/>
<dbReference type="Pfam" id="PF14945">
    <property type="entry name" value="LLC1"/>
    <property type="match status" value="1"/>
</dbReference>
<reference evidence="2" key="1">
    <citation type="submission" date="2020-06" db="EMBL/GenBank/DDBJ databases">
        <authorList>
            <consortium name="Wellcome Sanger Institute Data Sharing"/>
        </authorList>
    </citation>
    <scope>NUCLEOTIDE SEQUENCE [LARGE SCALE GENOMIC DNA]</scope>
</reference>
<dbReference type="OrthoDB" id="9972212at2759"/>